<proteinExistence type="predicted"/>
<evidence type="ECO:0000256" key="1">
    <source>
        <dbReference type="SAM" id="MobiDB-lite"/>
    </source>
</evidence>
<dbReference type="Pfam" id="PF10544">
    <property type="entry name" value="T5orf172"/>
    <property type="match status" value="1"/>
</dbReference>
<name>A0A9P9DMC1_9PLEO</name>
<sequence length="408" mass="47088">MAEQSSYLPGRFPSPTPSLRGNDSQSKNQPSSPLLNRTTTPSSRRPEAAGTSNRFPVDFTAPAFIQQRPIISASQSEDTVRHTQHQIGESAFDRRHLETTPTRSPITRPTMIRKRVVSDTRHNRLKQFHASSHTDGGSGILSKRRRVSTGGKDTKSSTDHISQPGTPSHFAQELHESLKCKIRKDFTPSADKGVVYILRDPKRHSLLKIGSSINIRQRRENIQRKCGLELEVVYISDEIHDYFRAEILTHEDLKPFARPYTCICGTEHREWHEVSEKVAKDTVHRWVAFMQTKPYTQAGKLEGLWDHLLTQRSSALRFRDIIDHDTLRNHWNLILSVPSWLDQAKYLLHCLQNHQLWWYLWQFSWQVSTVLSWLVTFVVVWNRFSFAVLLLHITCSSVSFASRRPVKK</sequence>
<feature type="domain" description="Bacteriophage T5 Orf172 DNA-binding" evidence="2">
    <location>
        <begin position="201"/>
        <end position="286"/>
    </location>
</feature>
<dbReference type="InterPro" id="IPR018306">
    <property type="entry name" value="Phage_T5_Orf172_DNA-bd"/>
</dbReference>
<dbReference type="OrthoDB" id="3511049at2759"/>
<dbReference type="PANTHER" id="PTHR28094:SF2">
    <property type="entry name" value="BACTERIOPHAGE T5 ORF172 DNA-BINDING DOMAIN-CONTAINING PROTEIN"/>
    <property type="match status" value="1"/>
</dbReference>
<dbReference type="SMART" id="SM00974">
    <property type="entry name" value="T5orf172"/>
    <property type="match status" value="1"/>
</dbReference>
<evidence type="ECO:0000313" key="3">
    <source>
        <dbReference type="EMBL" id="KAH7121181.1"/>
    </source>
</evidence>
<dbReference type="AlphaFoldDB" id="A0A9P9DMC1"/>
<keyword evidence="4" id="KW-1185">Reference proteome</keyword>
<dbReference type="PANTHER" id="PTHR28094">
    <property type="entry name" value="MEIOTICALLY UP-REGULATED GENE 113 PROTEIN"/>
    <property type="match status" value="1"/>
</dbReference>
<accession>A0A9P9DMC1</accession>
<protein>
    <recommendedName>
        <fullName evidence="2">Bacteriophage T5 Orf172 DNA-binding domain-containing protein</fullName>
    </recommendedName>
</protein>
<organism evidence="3 4">
    <name type="scientific">Dendryphion nanum</name>
    <dbReference type="NCBI Taxonomy" id="256645"/>
    <lineage>
        <taxon>Eukaryota</taxon>
        <taxon>Fungi</taxon>
        <taxon>Dikarya</taxon>
        <taxon>Ascomycota</taxon>
        <taxon>Pezizomycotina</taxon>
        <taxon>Dothideomycetes</taxon>
        <taxon>Pleosporomycetidae</taxon>
        <taxon>Pleosporales</taxon>
        <taxon>Torulaceae</taxon>
        <taxon>Dendryphion</taxon>
    </lineage>
</organism>
<reference evidence="3" key="1">
    <citation type="journal article" date="2021" name="Nat. Commun.">
        <title>Genetic determinants of endophytism in the Arabidopsis root mycobiome.</title>
        <authorList>
            <person name="Mesny F."/>
            <person name="Miyauchi S."/>
            <person name="Thiergart T."/>
            <person name="Pickel B."/>
            <person name="Atanasova L."/>
            <person name="Karlsson M."/>
            <person name="Huettel B."/>
            <person name="Barry K.W."/>
            <person name="Haridas S."/>
            <person name="Chen C."/>
            <person name="Bauer D."/>
            <person name="Andreopoulos W."/>
            <person name="Pangilinan J."/>
            <person name="LaButti K."/>
            <person name="Riley R."/>
            <person name="Lipzen A."/>
            <person name="Clum A."/>
            <person name="Drula E."/>
            <person name="Henrissat B."/>
            <person name="Kohler A."/>
            <person name="Grigoriev I.V."/>
            <person name="Martin F.M."/>
            <person name="Hacquard S."/>
        </authorList>
    </citation>
    <scope>NUCLEOTIDE SEQUENCE</scope>
    <source>
        <strain evidence="3">MPI-CAGE-CH-0243</strain>
    </source>
</reference>
<feature type="region of interest" description="Disordered" evidence="1">
    <location>
        <begin position="129"/>
        <end position="170"/>
    </location>
</feature>
<comment type="caution">
    <text evidence="3">The sequence shown here is derived from an EMBL/GenBank/DDBJ whole genome shotgun (WGS) entry which is preliminary data.</text>
</comment>
<feature type="compositionally biased region" description="Polar residues" evidence="1">
    <location>
        <begin position="17"/>
        <end position="43"/>
    </location>
</feature>
<dbReference type="EMBL" id="JAGMWT010000010">
    <property type="protein sequence ID" value="KAH7121181.1"/>
    <property type="molecule type" value="Genomic_DNA"/>
</dbReference>
<dbReference type="InterPro" id="IPR053006">
    <property type="entry name" value="Meiosis_regulatory"/>
</dbReference>
<gene>
    <name evidence="3" type="ORF">B0J11DRAFT_533617</name>
</gene>
<dbReference type="Proteomes" id="UP000700596">
    <property type="component" value="Unassembled WGS sequence"/>
</dbReference>
<feature type="region of interest" description="Disordered" evidence="1">
    <location>
        <begin position="1"/>
        <end position="56"/>
    </location>
</feature>
<evidence type="ECO:0000313" key="4">
    <source>
        <dbReference type="Proteomes" id="UP000700596"/>
    </source>
</evidence>
<evidence type="ECO:0000259" key="2">
    <source>
        <dbReference type="SMART" id="SM00974"/>
    </source>
</evidence>